<dbReference type="GO" id="GO:0050660">
    <property type="term" value="F:flavin adenine dinucleotide binding"/>
    <property type="evidence" value="ECO:0007669"/>
    <property type="project" value="InterPro"/>
</dbReference>
<comment type="caution">
    <text evidence="13">The sequence shown here is derived from an EMBL/GenBank/DDBJ whole genome shotgun (WGS) entry which is preliminary data.</text>
</comment>
<feature type="domain" description="Acyl-CoA dehydrogenase/oxidase C-terminal" evidence="10">
    <location>
        <begin position="281"/>
        <end position="421"/>
    </location>
</feature>
<keyword evidence="5 9" id="KW-0274">FAD</keyword>
<dbReference type="InterPro" id="IPR052033">
    <property type="entry name" value="Glutaryl-CoA_DH_mitochondrial"/>
</dbReference>
<comment type="cofactor">
    <cofactor evidence="1 9">
        <name>FAD</name>
        <dbReference type="ChEBI" id="CHEBI:57692"/>
    </cofactor>
</comment>
<keyword evidence="4 9" id="KW-0285">Flavoprotein</keyword>
<comment type="similarity">
    <text evidence="3 9">Belongs to the acyl-CoA dehydrogenase family.</text>
</comment>
<dbReference type="Pfam" id="PF02770">
    <property type="entry name" value="Acyl-CoA_dh_M"/>
    <property type="match status" value="1"/>
</dbReference>
<dbReference type="InterPro" id="IPR037069">
    <property type="entry name" value="AcylCoA_DH/ox_N_sf"/>
</dbReference>
<dbReference type="GO" id="GO:0033539">
    <property type="term" value="P:fatty acid beta-oxidation using acyl-CoA dehydrogenase"/>
    <property type="evidence" value="ECO:0007669"/>
    <property type="project" value="TreeGrafter"/>
</dbReference>
<reference evidence="13" key="2">
    <citation type="submission" date="2023-03" db="EMBL/GenBank/DDBJ databases">
        <authorList>
            <person name="Inwood S.N."/>
            <person name="Skelly J.G."/>
            <person name="Guhlin J."/>
            <person name="Harrop T.W.R."/>
            <person name="Goldson S.G."/>
            <person name="Dearden P.K."/>
        </authorList>
    </citation>
    <scope>NUCLEOTIDE SEQUENCE</scope>
    <source>
        <strain evidence="13">Irish</strain>
        <tissue evidence="13">Whole body</tissue>
    </source>
</reference>
<accession>A0AA39FMW0</accession>
<dbReference type="InterPro" id="IPR009100">
    <property type="entry name" value="AcylCoA_DH/oxidase_NM_dom_sf"/>
</dbReference>
<proteinExistence type="inferred from homology"/>
<evidence type="ECO:0000259" key="11">
    <source>
        <dbReference type="Pfam" id="PF02770"/>
    </source>
</evidence>
<dbReference type="AlphaFoldDB" id="A0AA39FMW0"/>
<evidence type="ECO:0000256" key="1">
    <source>
        <dbReference type="ARBA" id="ARBA00001974"/>
    </source>
</evidence>
<protein>
    <recommendedName>
        <fullName evidence="15">Glutaryl-CoA dehydrogenase</fullName>
    </recommendedName>
</protein>
<evidence type="ECO:0000259" key="10">
    <source>
        <dbReference type="Pfam" id="PF00441"/>
    </source>
</evidence>
<keyword evidence="7 9" id="KW-0560">Oxidoreductase</keyword>
<dbReference type="FunFam" id="2.40.110.10:FF:000008">
    <property type="entry name" value="Glutaryl-CoA dehydrogenase, mitochondrial"/>
    <property type="match status" value="1"/>
</dbReference>
<comment type="subcellular location">
    <subcellularLocation>
        <location evidence="2">Mitochondrion matrix</location>
    </subcellularLocation>
</comment>
<dbReference type="SUPFAM" id="SSF47203">
    <property type="entry name" value="Acyl-CoA dehydrogenase C-terminal domain-like"/>
    <property type="match status" value="1"/>
</dbReference>
<dbReference type="SUPFAM" id="SSF56645">
    <property type="entry name" value="Acyl-CoA dehydrogenase NM domain-like"/>
    <property type="match status" value="1"/>
</dbReference>
<dbReference type="InterPro" id="IPR013786">
    <property type="entry name" value="AcylCoA_DH/ox_N"/>
</dbReference>
<keyword evidence="14" id="KW-1185">Reference proteome</keyword>
<dbReference type="GO" id="GO:0004361">
    <property type="term" value="F:glutaryl-CoA dehydrogenase activity"/>
    <property type="evidence" value="ECO:0007669"/>
    <property type="project" value="TreeGrafter"/>
</dbReference>
<dbReference type="PANTHER" id="PTHR42807">
    <property type="entry name" value="GLUTARYL-COA DEHYDROGENASE, MITOCHONDRIAL"/>
    <property type="match status" value="1"/>
</dbReference>
<evidence type="ECO:0000256" key="8">
    <source>
        <dbReference type="ARBA" id="ARBA00023128"/>
    </source>
</evidence>
<dbReference type="FunFam" id="1.20.140.10:FF:000006">
    <property type="entry name" value="Glutaryl-CoA dehydrogenase, mitochondrial"/>
    <property type="match status" value="1"/>
</dbReference>
<feature type="domain" description="Acyl-CoA oxidase/dehydrogenase middle" evidence="11">
    <location>
        <begin position="167"/>
        <end position="262"/>
    </location>
</feature>
<dbReference type="InterPro" id="IPR006091">
    <property type="entry name" value="Acyl-CoA_Oxase/DH_mid-dom"/>
</dbReference>
<dbReference type="Gene3D" id="1.10.540.10">
    <property type="entry name" value="Acyl-CoA dehydrogenase/oxidase, N-terminal domain"/>
    <property type="match status" value="1"/>
</dbReference>
<dbReference type="InterPro" id="IPR036250">
    <property type="entry name" value="AcylCo_DH-like_C"/>
</dbReference>
<evidence type="ECO:0000256" key="7">
    <source>
        <dbReference type="ARBA" id="ARBA00023002"/>
    </source>
</evidence>
<dbReference type="InterPro" id="IPR009075">
    <property type="entry name" value="AcylCo_DH/oxidase_C"/>
</dbReference>
<keyword evidence="8" id="KW-0496">Mitochondrion</keyword>
<evidence type="ECO:0000256" key="2">
    <source>
        <dbReference type="ARBA" id="ARBA00004305"/>
    </source>
</evidence>
<gene>
    <name evidence="13" type="ORF">PV328_005523</name>
</gene>
<dbReference type="Pfam" id="PF02771">
    <property type="entry name" value="Acyl-CoA_dh_N"/>
    <property type="match status" value="1"/>
</dbReference>
<reference evidence="13" key="1">
    <citation type="journal article" date="2023" name="bioRxiv">
        <title>Scaffold-level genome assemblies of two parasitoid biocontrol wasps reveal the parthenogenesis mechanism and an associated novel virus.</title>
        <authorList>
            <person name="Inwood S."/>
            <person name="Skelly J."/>
            <person name="Guhlin J."/>
            <person name="Harrop T."/>
            <person name="Goldson S."/>
            <person name="Dearden P."/>
        </authorList>
    </citation>
    <scope>NUCLEOTIDE SEQUENCE</scope>
    <source>
        <strain evidence="13">Irish</strain>
        <tissue evidence="13">Whole body</tissue>
    </source>
</reference>
<organism evidence="13 14">
    <name type="scientific">Microctonus aethiopoides</name>
    <dbReference type="NCBI Taxonomy" id="144406"/>
    <lineage>
        <taxon>Eukaryota</taxon>
        <taxon>Metazoa</taxon>
        <taxon>Ecdysozoa</taxon>
        <taxon>Arthropoda</taxon>
        <taxon>Hexapoda</taxon>
        <taxon>Insecta</taxon>
        <taxon>Pterygota</taxon>
        <taxon>Neoptera</taxon>
        <taxon>Endopterygota</taxon>
        <taxon>Hymenoptera</taxon>
        <taxon>Apocrita</taxon>
        <taxon>Ichneumonoidea</taxon>
        <taxon>Braconidae</taxon>
        <taxon>Euphorinae</taxon>
        <taxon>Microctonus</taxon>
    </lineage>
</organism>
<dbReference type="Gene3D" id="2.40.110.10">
    <property type="entry name" value="Butyryl-CoA Dehydrogenase, subunit A, domain 2"/>
    <property type="match status" value="1"/>
</dbReference>
<evidence type="ECO:0008006" key="15">
    <source>
        <dbReference type="Google" id="ProtNLM"/>
    </source>
</evidence>
<dbReference type="GO" id="GO:0005759">
    <property type="term" value="C:mitochondrial matrix"/>
    <property type="evidence" value="ECO:0007669"/>
    <property type="project" value="UniProtKB-SubCell"/>
</dbReference>
<dbReference type="InterPro" id="IPR046373">
    <property type="entry name" value="Acyl-CoA_Oxase/DH_mid-dom_sf"/>
</dbReference>
<dbReference type="Proteomes" id="UP001168990">
    <property type="component" value="Unassembled WGS sequence"/>
</dbReference>
<dbReference type="PANTHER" id="PTHR42807:SF1">
    <property type="entry name" value="GLUTARYL-COA DEHYDROGENASE, MITOCHONDRIAL"/>
    <property type="match status" value="1"/>
</dbReference>
<keyword evidence="6" id="KW-0809">Transit peptide</keyword>
<evidence type="ECO:0000256" key="4">
    <source>
        <dbReference type="ARBA" id="ARBA00022630"/>
    </source>
</evidence>
<feature type="domain" description="Acyl-CoA dehydrogenase/oxidase N-terminal" evidence="12">
    <location>
        <begin position="53"/>
        <end position="163"/>
    </location>
</feature>
<evidence type="ECO:0000313" key="14">
    <source>
        <dbReference type="Proteomes" id="UP001168990"/>
    </source>
</evidence>
<name>A0AA39FMW0_9HYME</name>
<dbReference type="Gene3D" id="1.20.140.10">
    <property type="entry name" value="Butyryl-CoA Dehydrogenase, subunit A, domain 3"/>
    <property type="match status" value="1"/>
</dbReference>
<evidence type="ECO:0000256" key="3">
    <source>
        <dbReference type="ARBA" id="ARBA00009347"/>
    </source>
</evidence>
<evidence type="ECO:0000256" key="5">
    <source>
        <dbReference type="ARBA" id="ARBA00022827"/>
    </source>
</evidence>
<evidence type="ECO:0000256" key="9">
    <source>
        <dbReference type="RuleBase" id="RU362125"/>
    </source>
</evidence>
<dbReference type="GO" id="GO:0000062">
    <property type="term" value="F:fatty-acyl-CoA binding"/>
    <property type="evidence" value="ECO:0007669"/>
    <property type="project" value="TreeGrafter"/>
</dbReference>
<evidence type="ECO:0000313" key="13">
    <source>
        <dbReference type="EMBL" id="KAK0172174.1"/>
    </source>
</evidence>
<evidence type="ECO:0000256" key="6">
    <source>
        <dbReference type="ARBA" id="ARBA00022946"/>
    </source>
</evidence>
<dbReference type="Pfam" id="PF00441">
    <property type="entry name" value="Acyl-CoA_dh_1"/>
    <property type="match status" value="1"/>
</dbReference>
<evidence type="ECO:0000259" key="12">
    <source>
        <dbReference type="Pfam" id="PF02771"/>
    </source>
</evidence>
<sequence>MLFNVTMRAQLKLLEVVKGCTLGAVRQLSVTTQLYNKPTFNWQDPFITESQFTQDEIMVRDQVRAYCQKELQPKILEAFRNESFDKRIMKAFGDIGVIGCTLPNFSPAPLSHVALGLIAREIESIDSGHRSTWAVQNLIAYGISSWGNEEQKEKYLTKLMSGDYIGCFGLTEPNHGSDPGSLETRAIYDANKKVYKLRGSKTWITNSPVADVLLVWAKCDDDKIRGFIIERKGNESQLSTPAIKGKVSLRASTTGMIMMDDVTVPEANILPGVVGLKGPFECLNRARYGISWGALGVAEECLKLSNTYVLDRKQFQKPLAANQLIQKKLADMMVEIAIGYQACIRVGRLMDEKKATPEMISMIKKNSVAKALNIARVARDILGANGISDEYHIIRHMVNLEAVFTYEGTDDIHNLILGRAITGIAAF</sequence>
<dbReference type="EMBL" id="JAQQBS010000002">
    <property type="protein sequence ID" value="KAK0172174.1"/>
    <property type="molecule type" value="Genomic_DNA"/>
</dbReference>
<dbReference type="GO" id="GO:0005743">
    <property type="term" value="C:mitochondrial inner membrane"/>
    <property type="evidence" value="ECO:0007669"/>
    <property type="project" value="TreeGrafter"/>
</dbReference>
<dbReference type="GO" id="GO:0046949">
    <property type="term" value="P:fatty-acyl-CoA biosynthetic process"/>
    <property type="evidence" value="ECO:0007669"/>
    <property type="project" value="TreeGrafter"/>
</dbReference>